<evidence type="ECO:0000256" key="1">
    <source>
        <dbReference type="SAM" id="MobiDB-lite"/>
    </source>
</evidence>
<feature type="region of interest" description="Disordered" evidence="1">
    <location>
        <begin position="322"/>
        <end position="349"/>
    </location>
</feature>
<name>A0A7S0G6C0_9RHOD</name>
<feature type="region of interest" description="Disordered" evidence="1">
    <location>
        <begin position="238"/>
        <end position="304"/>
    </location>
</feature>
<sequence length="349" mass="37525">MDEQIQDEEFPGLASSLLDWTVGECAYSLSNMMIGGWPDAQNFVRRLVSTHGQELCGAQFGMVITMGSGILLRYATDSRGRWIQQLSRSGDERTEQTSDNDVQMDPTAPAVHENAGAAERSIPSGSAVEATGDSRAVETSRSTGEPAEPEDSNLDALLDEVAELVNEDDESMEDLVEALAAEASAATETGDASVTDQTREDSDLVHRSDPVASSQPGSGDVFDQYLVPEDAKKWRSLVESDRIRQTGLRKKPTSRGYRLGGTSKPPPPVSPLTDTGAAEMASTALRKASRSAGVSSEEADQACKELEDSGVALSYNQQLQRSLSSRLASDPDFDPSRFPNASKRFKAGR</sequence>
<evidence type="ECO:0000313" key="2">
    <source>
        <dbReference type="EMBL" id="CAD8400949.1"/>
    </source>
</evidence>
<feature type="region of interest" description="Disordered" evidence="1">
    <location>
        <begin position="86"/>
        <end position="154"/>
    </location>
</feature>
<dbReference type="AlphaFoldDB" id="A0A7S0G6C0"/>
<reference evidence="2" key="1">
    <citation type="submission" date="2021-01" db="EMBL/GenBank/DDBJ databases">
        <authorList>
            <person name="Corre E."/>
            <person name="Pelletier E."/>
            <person name="Niang G."/>
            <person name="Scheremetjew M."/>
            <person name="Finn R."/>
            <person name="Kale V."/>
            <person name="Holt S."/>
            <person name="Cochrane G."/>
            <person name="Meng A."/>
            <person name="Brown T."/>
            <person name="Cohen L."/>
        </authorList>
    </citation>
    <scope>NUCLEOTIDE SEQUENCE</scope>
    <source>
        <strain evidence="2">UTEX LB 2760</strain>
    </source>
</reference>
<accession>A0A7S0G6C0</accession>
<feature type="compositionally biased region" description="Basic and acidic residues" evidence="1">
    <location>
        <begin position="197"/>
        <end position="209"/>
    </location>
</feature>
<gene>
    <name evidence="2" type="ORF">RMAR0315_LOCUS10945</name>
</gene>
<proteinExistence type="predicted"/>
<dbReference type="EMBL" id="HBEK01020085">
    <property type="protein sequence ID" value="CAD8400949.1"/>
    <property type="molecule type" value="Transcribed_RNA"/>
</dbReference>
<protein>
    <submittedName>
        <fullName evidence="2">Uncharacterized protein</fullName>
    </submittedName>
</protein>
<organism evidence="2">
    <name type="scientific">Rhodosorus marinus</name>
    <dbReference type="NCBI Taxonomy" id="101924"/>
    <lineage>
        <taxon>Eukaryota</taxon>
        <taxon>Rhodophyta</taxon>
        <taxon>Stylonematophyceae</taxon>
        <taxon>Stylonematales</taxon>
        <taxon>Stylonemataceae</taxon>
        <taxon>Rhodosorus</taxon>
    </lineage>
</organism>
<feature type="compositionally biased region" description="Low complexity" evidence="1">
    <location>
        <begin position="182"/>
        <end position="193"/>
    </location>
</feature>
<feature type="region of interest" description="Disordered" evidence="1">
    <location>
        <begin position="182"/>
        <end position="224"/>
    </location>
</feature>